<dbReference type="OrthoDB" id="142890at2157"/>
<evidence type="ECO:0000313" key="2">
    <source>
        <dbReference type="EMBL" id="ADC65383.1"/>
    </source>
</evidence>
<evidence type="ECO:0000259" key="1">
    <source>
        <dbReference type="Pfam" id="PF08241"/>
    </source>
</evidence>
<dbReference type="SUPFAM" id="SSF54285">
    <property type="entry name" value="MoaD/ThiS"/>
    <property type="match status" value="1"/>
</dbReference>
<dbReference type="PaxDb" id="589924-Ferp_1229"/>
<protein>
    <submittedName>
        <fullName evidence="2">Methyltransferase type 11</fullName>
    </submittedName>
</protein>
<dbReference type="STRING" id="589924.Ferp_1229"/>
<dbReference type="Gene3D" id="3.40.50.150">
    <property type="entry name" value="Vaccinia Virus protein VP39"/>
    <property type="match status" value="1"/>
</dbReference>
<dbReference type="AlphaFoldDB" id="D3RY20"/>
<reference evidence="2 3" key="2">
    <citation type="journal article" date="2011" name="Stand. Genomic Sci.">
        <title>Complete genome sequence of Ferroglobus placidus AEDII12DO.</title>
        <authorList>
            <person name="Anderson I."/>
            <person name="Risso C."/>
            <person name="Holmes D."/>
            <person name="Lucas S."/>
            <person name="Copeland A."/>
            <person name="Lapidus A."/>
            <person name="Cheng J.F."/>
            <person name="Bruce D."/>
            <person name="Goodwin L."/>
            <person name="Pitluck S."/>
            <person name="Saunders E."/>
            <person name="Brettin T."/>
            <person name="Detter J.C."/>
            <person name="Han C."/>
            <person name="Tapia R."/>
            <person name="Larimer F."/>
            <person name="Land M."/>
            <person name="Hauser L."/>
            <person name="Woyke T."/>
            <person name="Lovley D."/>
            <person name="Kyrpides N."/>
            <person name="Ivanova N."/>
        </authorList>
    </citation>
    <scope>NUCLEOTIDE SEQUENCE [LARGE SCALE GENOMIC DNA]</scope>
    <source>
        <strain evidence="3">DSM 10642 / AEDII12DO</strain>
    </source>
</reference>
<dbReference type="KEGG" id="fpl:Ferp_1229"/>
<accession>D3RY20</accession>
<dbReference type="Pfam" id="PF02597">
    <property type="entry name" value="ThiS"/>
    <property type="match status" value="1"/>
</dbReference>
<dbReference type="RefSeq" id="WP_012965726.1">
    <property type="nucleotide sequence ID" value="NC_013849.1"/>
</dbReference>
<dbReference type="GO" id="GO:0032259">
    <property type="term" value="P:methylation"/>
    <property type="evidence" value="ECO:0007669"/>
    <property type="project" value="UniProtKB-KW"/>
</dbReference>
<reference evidence="3" key="1">
    <citation type="submission" date="2010-02" db="EMBL/GenBank/DDBJ databases">
        <title>Complete sequence of Ferroglobus placidus DSM 10642.</title>
        <authorList>
            <consortium name="US DOE Joint Genome Institute"/>
            <person name="Lucas S."/>
            <person name="Copeland A."/>
            <person name="Lapidus A."/>
            <person name="Cheng J.-F."/>
            <person name="Bruce D."/>
            <person name="Goodwin L."/>
            <person name="Pitluck S."/>
            <person name="Saunders E."/>
            <person name="Brettin T."/>
            <person name="Detter J.C."/>
            <person name="Han C."/>
            <person name="Tapia R."/>
            <person name="Larimer F."/>
            <person name="Land M."/>
            <person name="Hauser L."/>
            <person name="Kyrpides N."/>
            <person name="Ivanova N."/>
            <person name="Holmes D."/>
            <person name="Lovley D."/>
            <person name="Kyrpides N."/>
            <person name="Anderson I.J."/>
            <person name="Woyke T."/>
        </authorList>
    </citation>
    <scope>NUCLEOTIDE SEQUENCE [LARGE SCALE GENOMIC DNA]</scope>
    <source>
        <strain evidence="3">DSM 10642 / AEDII12DO</strain>
    </source>
</reference>
<dbReference type="Pfam" id="PF08241">
    <property type="entry name" value="Methyltransf_11"/>
    <property type="match status" value="1"/>
</dbReference>
<dbReference type="Proteomes" id="UP000002613">
    <property type="component" value="Chromosome"/>
</dbReference>
<feature type="domain" description="Methyltransferase type 11" evidence="1">
    <location>
        <begin position="130"/>
        <end position="213"/>
    </location>
</feature>
<keyword evidence="2" id="KW-0489">Methyltransferase</keyword>
<dbReference type="CDD" id="cd17040">
    <property type="entry name" value="Ubl_MoaD_like"/>
    <property type="match status" value="1"/>
</dbReference>
<dbReference type="EMBL" id="CP001899">
    <property type="protein sequence ID" value="ADC65383.1"/>
    <property type="molecule type" value="Genomic_DNA"/>
</dbReference>
<organism evidence="2 3">
    <name type="scientific">Ferroglobus placidus (strain DSM 10642 / AEDII12DO)</name>
    <dbReference type="NCBI Taxonomy" id="589924"/>
    <lineage>
        <taxon>Archaea</taxon>
        <taxon>Methanobacteriati</taxon>
        <taxon>Methanobacteriota</taxon>
        <taxon>Archaeoglobi</taxon>
        <taxon>Archaeoglobales</taxon>
        <taxon>Archaeoglobaceae</taxon>
        <taxon>Ferroglobus</taxon>
    </lineage>
</organism>
<dbReference type="InterPro" id="IPR016155">
    <property type="entry name" value="Mopterin_synth/thiamin_S_b"/>
</dbReference>
<dbReference type="SUPFAM" id="SSF53335">
    <property type="entry name" value="S-adenosyl-L-methionine-dependent methyltransferases"/>
    <property type="match status" value="1"/>
</dbReference>
<dbReference type="HOGENOM" id="CLU_864960_0_0_2"/>
<dbReference type="eggNOG" id="arCOG03529">
    <property type="taxonomic scope" value="Archaea"/>
</dbReference>
<dbReference type="InterPro" id="IPR012675">
    <property type="entry name" value="Beta-grasp_dom_sf"/>
</dbReference>
<dbReference type="GeneID" id="25395300"/>
<dbReference type="PANTHER" id="PTHR43591">
    <property type="entry name" value="METHYLTRANSFERASE"/>
    <property type="match status" value="1"/>
</dbReference>
<evidence type="ECO:0000313" key="3">
    <source>
        <dbReference type="Proteomes" id="UP000002613"/>
    </source>
</evidence>
<dbReference type="CDD" id="cd02440">
    <property type="entry name" value="AdoMet_MTases"/>
    <property type="match status" value="1"/>
</dbReference>
<gene>
    <name evidence="2" type="ordered locus">Ferp_1229</name>
</gene>
<name>D3RY20_FERPA</name>
<dbReference type="GO" id="GO:0008757">
    <property type="term" value="F:S-adenosylmethionine-dependent methyltransferase activity"/>
    <property type="evidence" value="ECO:0007669"/>
    <property type="project" value="InterPro"/>
</dbReference>
<keyword evidence="2" id="KW-0808">Transferase</keyword>
<dbReference type="InterPro" id="IPR003749">
    <property type="entry name" value="ThiS/MoaD-like"/>
</dbReference>
<dbReference type="eggNOG" id="arCOG00536">
    <property type="taxonomic scope" value="Archaea"/>
</dbReference>
<sequence length="317" mass="35818">MRIKFFGELGMKVGKEIEIEVGREVAFDELIKILEEKFPQAKEEFKAIDFYMVSVNGKMVKRDEIKNLKFSDRDEVIFLPSIAGGNVKAVIGKNFDLSVSNYDDFERKYGFFEKLAKDLAEFSKIKGRCLDVGCGTGVFGKIWRDVVGLDVAKSMVKKAREIIRDVVVGDAANLPFKSESFDSTVFNATIFLLPDAEKALDEALRVTKKEGVVSGSYLVGFFSYGEDALAKLGLKHRVPYGKDKLEKLLLELNAEISYADYVFTKEAVMDFYSIPAMANGLFPKEGTLEEKVLMARERLRNLPDNVVFRWGLFKILK</sequence>
<proteinExistence type="predicted"/>
<dbReference type="Gene3D" id="3.10.20.30">
    <property type="match status" value="1"/>
</dbReference>
<dbReference type="PANTHER" id="PTHR43591:SF110">
    <property type="entry name" value="RHODANESE DOMAIN-CONTAINING PROTEIN"/>
    <property type="match status" value="1"/>
</dbReference>
<keyword evidence="3" id="KW-1185">Reference proteome</keyword>
<dbReference type="InterPro" id="IPR013216">
    <property type="entry name" value="Methyltransf_11"/>
</dbReference>
<dbReference type="InterPro" id="IPR029063">
    <property type="entry name" value="SAM-dependent_MTases_sf"/>
</dbReference>